<accession>A0ACC0K837</accession>
<organism evidence="1 2">
    <name type="scientific">Choristoneura fumiferana</name>
    <name type="common">Spruce budworm moth</name>
    <name type="synonym">Archips fumiferana</name>
    <dbReference type="NCBI Taxonomy" id="7141"/>
    <lineage>
        <taxon>Eukaryota</taxon>
        <taxon>Metazoa</taxon>
        <taxon>Ecdysozoa</taxon>
        <taxon>Arthropoda</taxon>
        <taxon>Hexapoda</taxon>
        <taxon>Insecta</taxon>
        <taxon>Pterygota</taxon>
        <taxon>Neoptera</taxon>
        <taxon>Endopterygota</taxon>
        <taxon>Lepidoptera</taxon>
        <taxon>Glossata</taxon>
        <taxon>Ditrysia</taxon>
        <taxon>Tortricoidea</taxon>
        <taxon>Tortricidae</taxon>
        <taxon>Tortricinae</taxon>
        <taxon>Choristoneura</taxon>
    </lineage>
</organism>
<keyword evidence="2" id="KW-1185">Reference proteome</keyword>
<sequence length="450" mass="49149">MEEGVATNVVSLKCVAVELTHQLSLTRPKVIVTIAECYGTIQKAVKNANLDLKVIVKDRIDTPVPDGTIRFSEIAESGEADRALLDRLEKRKPNDVAIIPFSSGTTGLPKGVEITNRNIIAAMQLMAEEKNSYPKLANQSFQDVVPCILPFFHIYGLVISLLGHLTKGCKLVTMTKFSASLYFDILMNDKASLLYIVPPIAILLGKHPDVTKDHLKHIRIISCGAAPLAASDAELVLAKTNGKVQFGQGYGATETTSLTTTTVIGSEIDYSACGVPMCNMELKFIDPLSGHPVKIGEQGEMYVRGPVVMKGYHKNEQATADSLTADGFFKTGDLGYYKPGKGLFITDRIKELIKVKGLQVIPAELEAILRSHPSVADAAVIGIPHEFNGEAPRAFVIPKKDAKLSEEELQTFVAEKVAPYKKLEEVVFVNDIPKTNTGKILRRELKKMYA</sequence>
<evidence type="ECO:0000313" key="2">
    <source>
        <dbReference type="Proteomes" id="UP001064048"/>
    </source>
</evidence>
<evidence type="ECO:0000313" key="1">
    <source>
        <dbReference type="EMBL" id="KAI8432383.1"/>
    </source>
</evidence>
<comment type="caution">
    <text evidence="1">The sequence shown here is derived from an EMBL/GenBank/DDBJ whole genome shotgun (WGS) entry which is preliminary data.</text>
</comment>
<gene>
    <name evidence="1" type="ORF">MSG28_004790</name>
</gene>
<protein>
    <submittedName>
        <fullName evidence="1">Uncharacterized protein</fullName>
    </submittedName>
</protein>
<reference evidence="1 2" key="1">
    <citation type="journal article" date="2022" name="Genome Biol. Evol.">
        <title>The Spruce Budworm Genome: Reconstructing the Evolutionary History of Antifreeze Proteins.</title>
        <authorList>
            <person name="Beliveau C."/>
            <person name="Gagne P."/>
            <person name="Picq S."/>
            <person name="Vernygora O."/>
            <person name="Keeling C.I."/>
            <person name="Pinkney K."/>
            <person name="Doucet D."/>
            <person name="Wen F."/>
            <person name="Johnston J.S."/>
            <person name="Maaroufi H."/>
            <person name="Boyle B."/>
            <person name="Laroche J."/>
            <person name="Dewar K."/>
            <person name="Juretic N."/>
            <person name="Blackburn G."/>
            <person name="Nisole A."/>
            <person name="Brunet B."/>
            <person name="Brandao M."/>
            <person name="Lumley L."/>
            <person name="Duan J."/>
            <person name="Quan G."/>
            <person name="Lucarotti C.J."/>
            <person name="Roe A.D."/>
            <person name="Sperling F.A.H."/>
            <person name="Levesque R.C."/>
            <person name="Cusson M."/>
        </authorList>
    </citation>
    <scope>NUCLEOTIDE SEQUENCE [LARGE SCALE GENOMIC DNA]</scope>
    <source>
        <strain evidence="1">Glfc:IPQL:Cfum</strain>
    </source>
</reference>
<dbReference type="EMBL" id="CM046107">
    <property type="protein sequence ID" value="KAI8432383.1"/>
    <property type="molecule type" value="Genomic_DNA"/>
</dbReference>
<name>A0ACC0K837_CHOFU</name>
<proteinExistence type="predicted"/>
<dbReference type="Proteomes" id="UP001064048">
    <property type="component" value="Chromosome 7"/>
</dbReference>